<sequence length="394" mass="43309">MYSTKLRRQRWSFHRYYHPFICSLLIFLLINEMIIDSLQQFDGYPNNNNDDAIRQQQQQNEQFQFNYQQGDQHHIVKRKLKMKSIFGGKSKSKPKPRPSSSSNPYPRQPSSNPSYPGSGGSNSYPKQPAYNPNYPGSSSGHPVGPPPPYPGSSSHGSASGGYPAGPPPPYPGLNTGRGGGAAGYPQQSASNYPRYPQQSAQNPSYPGCKFLCFLIYFILLTPFSLSALKKDQNRPFGAGNTFGNNHYGGGGFGGSGFGTGGGYRKGKGLNIGRSIGTAGFGALAGTALGAYGGYKLGRMVGNLGRMGHYGYYNDQGRYMRCEPPRNIKIDPETNISYIPLDDAYDRRCSYFDRPPPQMIEPSMLISAANHLNITPLSIIFILTIFIQIFTSNRR</sequence>
<feature type="transmembrane region" description="Helical" evidence="2">
    <location>
        <begin position="274"/>
        <end position="294"/>
    </location>
</feature>
<keyword evidence="2" id="KW-0472">Membrane</keyword>
<evidence type="ECO:0000256" key="1">
    <source>
        <dbReference type="SAM" id="MobiDB-lite"/>
    </source>
</evidence>
<feature type="transmembrane region" description="Helical" evidence="2">
    <location>
        <begin position="371"/>
        <end position="390"/>
    </location>
</feature>
<evidence type="ECO:0000256" key="2">
    <source>
        <dbReference type="SAM" id="Phobius"/>
    </source>
</evidence>
<dbReference type="Proteomes" id="UP000887458">
    <property type="component" value="Unassembled WGS sequence"/>
</dbReference>
<feature type="compositionally biased region" description="Low complexity" evidence="1">
    <location>
        <begin position="98"/>
        <end position="125"/>
    </location>
</feature>
<feature type="transmembrane region" description="Helical" evidence="2">
    <location>
        <begin position="204"/>
        <end position="225"/>
    </location>
</feature>
<proteinExistence type="predicted"/>
<accession>A0ABQ8JCJ7</accession>
<feature type="compositionally biased region" description="Polar residues" evidence="1">
    <location>
        <begin position="185"/>
        <end position="199"/>
    </location>
</feature>
<keyword evidence="2" id="KW-0812">Transmembrane</keyword>
<reference evidence="3 4" key="1">
    <citation type="journal article" date="2018" name="J. Allergy Clin. Immunol.">
        <title>High-quality assembly of Dermatophagoides pteronyssinus genome and transcriptome reveals a wide range of novel allergens.</title>
        <authorList>
            <person name="Liu X.Y."/>
            <person name="Yang K.Y."/>
            <person name="Wang M.Q."/>
            <person name="Kwok J.S."/>
            <person name="Zeng X."/>
            <person name="Yang Z."/>
            <person name="Xiao X.J."/>
            <person name="Lau C.P."/>
            <person name="Li Y."/>
            <person name="Huang Z.M."/>
            <person name="Ba J.G."/>
            <person name="Yim A.K."/>
            <person name="Ouyang C.Y."/>
            <person name="Ngai S.M."/>
            <person name="Chan T.F."/>
            <person name="Leung E.L."/>
            <person name="Liu L."/>
            <person name="Liu Z.G."/>
            <person name="Tsui S.K."/>
        </authorList>
    </citation>
    <scope>NUCLEOTIDE SEQUENCE [LARGE SCALE GENOMIC DNA]</scope>
    <source>
        <strain evidence="3">Derp</strain>
    </source>
</reference>
<feature type="region of interest" description="Disordered" evidence="1">
    <location>
        <begin position="84"/>
        <end position="199"/>
    </location>
</feature>
<organism evidence="3 4">
    <name type="scientific">Dermatophagoides pteronyssinus</name>
    <name type="common">European house dust mite</name>
    <dbReference type="NCBI Taxonomy" id="6956"/>
    <lineage>
        <taxon>Eukaryota</taxon>
        <taxon>Metazoa</taxon>
        <taxon>Ecdysozoa</taxon>
        <taxon>Arthropoda</taxon>
        <taxon>Chelicerata</taxon>
        <taxon>Arachnida</taxon>
        <taxon>Acari</taxon>
        <taxon>Acariformes</taxon>
        <taxon>Sarcoptiformes</taxon>
        <taxon>Astigmata</taxon>
        <taxon>Psoroptidia</taxon>
        <taxon>Analgoidea</taxon>
        <taxon>Pyroglyphidae</taxon>
        <taxon>Dermatophagoidinae</taxon>
        <taxon>Dermatophagoides</taxon>
    </lineage>
</organism>
<feature type="transmembrane region" description="Helical" evidence="2">
    <location>
        <begin position="16"/>
        <end position="35"/>
    </location>
</feature>
<protein>
    <submittedName>
        <fullName evidence="3">Uncharacterized protein</fullName>
    </submittedName>
</protein>
<reference evidence="3 4" key="2">
    <citation type="journal article" date="2022" name="Mol. Biol. Evol.">
        <title>Comparative Genomics Reveals Insights into the Divergent Evolution of Astigmatic Mites and Household Pest Adaptations.</title>
        <authorList>
            <person name="Xiong Q."/>
            <person name="Wan A.T."/>
            <person name="Liu X."/>
            <person name="Fung C.S."/>
            <person name="Xiao X."/>
            <person name="Malainual N."/>
            <person name="Hou J."/>
            <person name="Wang L."/>
            <person name="Wang M."/>
            <person name="Yang K.Y."/>
            <person name="Cui Y."/>
            <person name="Leung E.L."/>
            <person name="Nong W."/>
            <person name="Shin S.K."/>
            <person name="Au S.W."/>
            <person name="Jeong K.Y."/>
            <person name="Chew F.T."/>
            <person name="Hui J.H."/>
            <person name="Leung T.F."/>
            <person name="Tungtrongchitr A."/>
            <person name="Zhong N."/>
            <person name="Liu Z."/>
            <person name="Tsui S.K."/>
        </authorList>
    </citation>
    <scope>NUCLEOTIDE SEQUENCE [LARGE SCALE GENOMIC DNA]</scope>
    <source>
        <strain evidence="3">Derp</strain>
    </source>
</reference>
<keyword evidence="2" id="KW-1133">Transmembrane helix</keyword>
<name>A0ABQ8JCJ7_DERPT</name>
<keyword evidence="4" id="KW-1185">Reference proteome</keyword>
<evidence type="ECO:0000313" key="3">
    <source>
        <dbReference type="EMBL" id="KAH9420331.1"/>
    </source>
</evidence>
<comment type="caution">
    <text evidence="3">The sequence shown here is derived from an EMBL/GenBank/DDBJ whole genome shotgun (WGS) entry which is preliminary data.</text>
</comment>
<gene>
    <name evidence="3" type="ORF">DERP_011248</name>
</gene>
<evidence type="ECO:0000313" key="4">
    <source>
        <dbReference type="Proteomes" id="UP000887458"/>
    </source>
</evidence>
<dbReference type="EMBL" id="NJHN03000051">
    <property type="protein sequence ID" value="KAH9420331.1"/>
    <property type="molecule type" value="Genomic_DNA"/>
</dbReference>